<evidence type="ECO:0000256" key="2">
    <source>
        <dbReference type="ARBA" id="ARBA00029447"/>
    </source>
</evidence>
<dbReference type="Pfam" id="PF00015">
    <property type="entry name" value="MCPsignal"/>
    <property type="match status" value="1"/>
</dbReference>
<dbReference type="InterPro" id="IPR003660">
    <property type="entry name" value="HAMP_dom"/>
</dbReference>
<evidence type="ECO:0000259" key="4">
    <source>
        <dbReference type="PROSITE" id="PS50111"/>
    </source>
</evidence>
<keyword evidence="3" id="KW-1133">Transmembrane helix</keyword>
<feature type="transmembrane region" description="Helical" evidence="3">
    <location>
        <begin position="187"/>
        <end position="212"/>
    </location>
</feature>
<keyword evidence="1" id="KW-0145">Chemotaxis</keyword>
<evidence type="ECO:0000259" key="5">
    <source>
        <dbReference type="PROSITE" id="PS50885"/>
    </source>
</evidence>
<feature type="domain" description="HAMP" evidence="5">
    <location>
        <begin position="214"/>
        <end position="267"/>
    </location>
</feature>
<dbReference type="PANTHER" id="PTHR43531:SF11">
    <property type="entry name" value="METHYL-ACCEPTING CHEMOTAXIS PROTEIN 3"/>
    <property type="match status" value="1"/>
</dbReference>
<reference evidence="6" key="1">
    <citation type="submission" date="2019-08" db="EMBL/GenBank/DDBJ databases">
        <authorList>
            <person name="Kucharzyk K."/>
            <person name="Murdoch R.W."/>
            <person name="Higgins S."/>
            <person name="Loffler F."/>
        </authorList>
    </citation>
    <scope>NUCLEOTIDE SEQUENCE</scope>
</reference>
<comment type="caution">
    <text evidence="6">The sequence shown here is derived from an EMBL/GenBank/DDBJ whole genome shotgun (WGS) entry which is preliminary data.</text>
</comment>
<gene>
    <name evidence="6" type="primary">trg_1</name>
    <name evidence="6" type="ORF">SDC9_40408</name>
</gene>
<protein>
    <submittedName>
        <fullName evidence="6">Methyl-accepting chemotaxis protein III</fullName>
    </submittedName>
</protein>
<dbReference type="AlphaFoldDB" id="A0A644VSB1"/>
<evidence type="ECO:0000256" key="1">
    <source>
        <dbReference type="ARBA" id="ARBA00022500"/>
    </source>
</evidence>
<dbReference type="PRINTS" id="PR00260">
    <property type="entry name" value="CHEMTRNSDUCR"/>
</dbReference>
<dbReference type="SMART" id="SM00283">
    <property type="entry name" value="MA"/>
    <property type="match status" value="1"/>
</dbReference>
<dbReference type="GO" id="GO:0007165">
    <property type="term" value="P:signal transduction"/>
    <property type="evidence" value="ECO:0007669"/>
    <property type="project" value="InterPro"/>
</dbReference>
<proteinExistence type="inferred from homology"/>
<dbReference type="GO" id="GO:0004888">
    <property type="term" value="F:transmembrane signaling receptor activity"/>
    <property type="evidence" value="ECO:0007669"/>
    <property type="project" value="InterPro"/>
</dbReference>
<dbReference type="Gene3D" id="6.10.340.10">
    <property type="match status" value="1"/>
</dbReference>
<dbReference type="EMBL" id="VSSQ01000421">
    <property type="protein sequence ID" value="MPL94258.1"/>
    <property type="molecule type" value="Genomic_DNA"/>
</dbReference>
<feature type="domain" description="Methyl-accepting transducer" evidence="4">
    <location>
        <begin position="311"/>
        <end position="540"/>
    </location>
</feature>
<keyword evidence="3" id="KW-0472">Membrane</keyword>
<dbReference type="GO" id="GO:0006935">
    <property type="term" value="P:chemotaxis"/>
    <property type="evidence" value="ECO:0007669"/>
    <property type="project" value="UniProtKB-KW"/>
</dbReference>
<dbReference type="PANTHER" id="PTHR43531">
    <property type="entry name" value="PROTEIN ICFG"/>
    <property type="match status" value="1"/>
</dbReference>
<evidence type="ECO:0000313" key="6">
    <source>
        <dbReference type="EMBL" id="MPL94258.1"/>
    </source>
</evidence>
<dbReference type="SMART" id="SM00304">
    <property type="entry name" value="HAMP"/>
    <property type="match status" value="1"/>
</dbReference>
<keyword evidence="3" id="KW-0812">Transmembrane</keyword>
<dbReference type="CDD" id="cd06225">
    <property type="entry name" value="HAMP"/>
    <property type="match status" value="1"/>
</dbReference>
<sequence>MKKFKDYSIAKKLLTGFLSMALVSLIIGSMGIAGMLQINKMDSYLYEQQTAPLDDLIHAIESLYAFRIDSRAMVIFSGNAQRLDEYEKSYLAAKEQFIGRAQIYRSSITNPASLTLLDEGVALFNDKFVPAIDNCLRAARAGNQDAALSALTQESEAIQKIYDNFEILVDNRMTSAEGTSVKNTQTAMWLTVIMTFLIVLGVGAAVITGLKLSKMITSPIKKVVTAADDIALGIVDINLKGLDSKDETGQLAAAFTGMLEAIRNQIGAAEAISAGDFTKEVPLRSDRDVLGLALQKIRTDLNQTMLMISTTAEQVNSGAGQVSDGAQALSAGTTEQAATIEELTASVANIARQASQNAASVQKAAEYVDRAGKGVASSNEYMQRLNTSMQEIGDASQQISKITKLVEDIAFQTNILALNAAVEAARAGNAGRGFAVVAEEVRNLAGKSADAAKQTAALIQKSVATVSEGESLSQDTLQLLASVAEVAAVIEQSIHEIEQASSEQAVNIEQINQGLEQVSSVVQTNSATAEESSAASEELAAQAQALQHEVSKFKLIEGRAFAAQAEAARPSLSLGGRSPHVSLSGAAAFGKY</sequence>
<dbReference type="InterPro" id="IPR024478">
    <property type="entry name" value="HlyB_4HB_MCP"/>
</dbReference>
<dbReference type="PROSITE" id="PS50111">
    <property type="entry name" value="CHEMOTAXIS_TRANSDUC_2"/>
    <property type="match status" value="1"/>
</dbReference>
<organism evidence="6">
    <name type="scientific">bioreactor metagenome</name>
    <dbReference type="NCBI Taxonomy" id="1076179"/>
    <lineage>
        <taxon>unclassified sequences</taxon>
        <taxon>metagenomes</taxon>
        <taxon>ecological metagenomes</taxon>
    </lineage>
</organism>
<accession>A0A644VSB1</accession>
<comment type="similarity">
    <text evidence="2">Belongs to the methyl-accepting chemotaxis (MCP) protein family.</text>
</comment>
<dbReference type="Gene3D" id="1.10.287.950">
    <property type="entry name" value="Methyl-accepting chemotaxis protein"/>
    <property type="match status" value="1"/>
</dbReference>
<name>A0A644VSB1_9ZZZZ</name>
<dbReference type="InterPro" id="IPR004089">
    <property type="entry name" value="MCPsignal_dom"/>
</dbReference>
<dbReference type="InterPro" id="IPR051310">
    <property type="entry name" value="MCP_chemotaxis"/>
</dbReference>
<dbReference type="Pfam" id="PF12729">
    <property type="entry name" value="4HB_MCP_1"/>
    <property type="match status" value="1"/>
</dbReference>
<dbReference type="Pfam" id="PF00672">
    <property type="entry name" value="HAMP"/>
    <property type="match status" value="1"/>
</dbReference>
<evidence type="ECO:0000256" key="3">
    <source>
        <dbReference type="SAM" id="Phobius"/>
    </source>
</evidence>
<feature type="transmembrane region" description="Helical" evidence="3">
    <location>
        <begin position="12"/>
        <end position="36"/>
    </location>
</feature>
<dbReference type="SUPFAM" id="SSF58104">
    <property type="entry name" value="Methyl-accepting chemotaxis protein (MCP) signaling domain"/>
    <property type="match status" value="1"/>
</dbReference>
<dbReference type="InterPro" id="IPR004090">
    <property type="entry name" value="Chemotax_Me-accpt_rcpt"/>
</dbReference>
<dbReference type="GO" id="GO:0005886">
    <property type="term" value="C:plasma membrane"/>
    <property type="evidence" value="ECO:0007669"/>
    <property type="project" value="TreeGrafter"/>
</dbReference>
<dbReference type="PROSITE" id="PS50885">
    <property type="entry name" value="HAMP"/>
    <property type="match status" value="1"/>
</dbReference>